<dbReference type="GO" id="GO:0005814">
    <property type="term" value="C:centriole"/>
    <property type="evidence" value="ECO:0007669"/>
    <property type="project" value="TreeGrafter"/>
</dbReference>
<proteinExistence type="predicted"/>
<feature type="compositionally biased region" description="Polar residues" evidence="4">
    <location>
        <begin position="389"/>
        <end position="399"/>
    </location>
</feature>
<accession>A0AAU9X8J3</accession>
<feature type="region of interest" description="Disordered" evidence="4">
    <location>
        <begin position="870"/>
        <end position="889"/>
    </location>
</feature>
<feature type="compositionally biased region" description="Low complexity" evidence="4">
    <location>
        <begin position="1326"/>
        <end position="1335"/>
    </location>
</feature>
<evidence type="ECO:0000313" key="7">
    <source>
        <dbReference type="Proteomes" id="UP001159428"/>
    </source>
</evidence>
<feature type="compositionally biased region" description="Low complexity" evidence="4">
    <location>
        <begin position="1"/>
        <end position="14"/>
    </location>
</feature>
<feature type="compositionally biased region" description="Polar residues" evidence="4">
    <location>
        <begin position="870"/>
        <end position="884"/>
    </location>
</feature>
<feature type="region of interest" description="Disordered" evidence="4">
    <location>
        <begin position="690"/>
        <end position="709"/>
    </location>
</feature>
<organism evidence="6 7">
    <name type="scientific">Pocillopora meandrina</name>
    <dbReference type="NCBI Taxonomy" id="46732"/>
    <lineage>
        <taxon>Eukaryota</taxon>
        <taxon>Metazoa</taxon>
        <taxon>Cnidaria</taxon>
        <taxon>Anthozoa</taxon>
        <taxon>Hexacorallia</taxon>
        <taxon>Scleractinia</taxon>
        <taxon>Astrocoeniina</taxon>
        <taxon>Pocilloporidae</taxon>
        <taxon>Pocillopora</taxon>
    </lineage>
</organism>
<dbReference type="Pfam" id="PF15309">
    <property type="entry name" value="ALMS_motif"/>
    <property type="match status" value="1"/>
</dbReference>
<feature type="compositionally biased region" description="Basic and acidic residues" evidence="4">
    <location>
        <begin position="1446"/>
        <end position="1463"/>
    </location>
</feature>
<feature type="compositionally biased region" description="Low complexity" evidence="4">
    <location>
        <begin position="1244"/>
        <end position="1259"/>
    </location>
</feature>
<name>A0AAU9X8J3_9CNID</name>
<feature type="region of interest" description="Disordered" evidence="4">
    <location>
        <begin position="898"/>
        <end position="1229"/>
    </location>
</feature>
<feature type="compositionally biased region" description="Basic and acidic residues" evidence="4">
    <location>
        <begin position="1211"/>
        <end position="1225"/>
    </location>
</feature>
<feature type="compositionally biased region" description="Basic and acidic residues" evidence="4">
    <location>
        <begin position="948"/>
        <end position="958"/>
    </location>
</feature>
<feature type="compositionally biased region" description="Basic and acidic residues" evidence="4">
    <location>
        <begin position="743"/>
        <end position="763"/>
    </location>
</feature>
<feature type="compositionally biased region" description="Polar residues" evidence="4">
    <location>
        <begin position="733"/>
        <end position="742"/>
    </location>
</feature>
<feature type="region of interest" description="Disordered" evidence="4">
    <location>
        <begin position="383"/>
        <end position="405"/>
    </location>
</feature>
<feature type="region of interest" description="Disordered" evidence="4">
    <location>
        <begin position="1"/>
        <end position="134"/>
    </location>
</feature>
<feature type="compositionally biased region" description="Basic and acidic residues" evidence="4">
    <location>
        <begin position="1396"/>
        <end position="1410"/>
    </location>
</feature>
<evidence type="ECO:0000256" key="3">
    <source>
        <dbReference type="ARBA" id="ARBA00023212"/>
    </source>
</evidence>
<feature type="compositionally biased region" description="Polar residues" evidence="4">
    <location>
        <begin position="260"/>
        <end position="277"/>
    </location>
</feature>
<dbReference type="PANTHER" id="PTHR21553:SF36">
    <property type="entry name" value="ALMS1 CENTROSOME AND BASAL BODY-ASSOCIATED PROTEIN-RELATED"/>
    <property type="match status" value="1"/>
</dbReference>
<keyword evidence="2" id="KW-0963">Cytoplasm</keyword>
<feature type="compositionally biased region" description="Basic residues" evidence="4">
    <location>
        <begin position="1162"/>
        <end position="1175"/>
    </location>
</feature>
<evidence type="ECO:0000256" key="1">
    <source>
        <dbReference type="ARBA" id="ARBA00004300"/>
    </source>
</evidence>
<comment type="caution">
    <text evidence="6">The sequence shown here is derived from an EMBL/GenBank/DDBJ whole genome shotgun (WGS) entry which is preliminary data.</text>
</comment>
<feature type="compositionally biased region" description="Basic and acidic residues" evidence="4">
    <location>
        <begin position="1518"/>
        <end position="1527"/>
    </location>
</feature>
<comment type="subcellular location">
    <subcellularLocation>
        <location evidence="1">Cytoplasm</location>
        <location evidence="1">Cytoskeleton</location>
        <location evidence="1">Microtubule organizing center</location>
        <location evidence="1">Centrosome</location>
    </subcellularLocation>
</comment>
<evidence type="ECO:0000256" key="2">
    <source>
        <dbReference type="ARBA" id="ARBA00022490"/>
    </source>
</evidence>
<dbReference type="InterPro" id="IPR029299">
    <property type="entry name" value="ALMS_motif"/>
</dbReference>
<feature type="compositionally biased region" description="Polar residues" evidence="4">
    <location>
        <begin position="23"/>
        <end position="36"/>
    </location>
</feature>
<feature type="region of interest" description="Disordered" evidence="4">
    <location>
        <begin position="815"/>
        <end position="853"/>
    </location>
</feature>
<evidence type="ECO:0000256" key="4">
    <source>
        <dbReference type="SAM" id="MobiDB-lite"/>
    </source>
</evidence>
<protein>
    <recommendedName>
        <fullName evidence="5">ALMS motif domain-containing protein</fullName>
    </recommendedName>
</protein>
<dbReference type="PANTHER" id="PTHR21553">
    <property type="entry name" value="ALMS1-RELATED"/>
    <property type="match status" value="1"/>
</dbReference>
<feature type="region of interest" description="Disordered" evidence="4">
    <location>
        <begin position="1618"/>
        <end position="1671"/>
    </location>
</feature>
<dbReference type="GO" id="GO:0005813">
    <property type="term" value="C:centrosome"/>
    <property type="evidence" value="ECO:0007669"/>
    <property type="project" value="UniProtKB-SubCell"/>
</dbReference>
<dbReference type="GO" id="GO:0008017">
    <property type="term" value="F:microtubule binding"/>
    <property type="evidence" value="ECO:0007669"/>
    <property type="project" value="TreeGrafter"/>
</dbReference>
<gene>
    <name evidence="6" type="ORF">PMEA_00018750</name>
</gene>
<feature type="compositionally biased region" description="Basic and acidic residues" evidence="4">
    <location>
        <begin position="298"/>
        <end position="310"/>
    </location>
</feature>
<dbReference type="GO" id="GO:0005829">
    <property type="term" value="C:cytosol"/>
    <property type="evidence" value="ECO:0007669"/>
    <property type="project" value="TreeGrafter"/>
</dbReference>
<feature type="compositionally biased region" description="Basic and acidic residues" evidence="4">
    <location>
        <begin position="1176"/>
        <end position="1202"/>
    </location>
</feature>
<feature type="region of interest" description="Disordered" evidence="4">
    <location>
        <begin position="423"/>
        <end position="461"/>
    </location>
</feature>
<feature type="compositionally biased region" description="Polar residues" evidence="4">
    <location>
        <begin position="339"/>
        <end position="359"/>
    </location>
</feature>
<keyword evidence="3" id="KW-0206">Cytoskeleton</keyword>
<feature type="region of interest" description="Disordered" evidence="4">
    <location>
        <begin position="1317"/>
        <end position="1527"/>
    </location>
</feature>
<feature type="compositionally biased region" description="Basic and acidic residues" evidence="4">
    <location>
        <begin position="1019"/>
        <end position="1103"/>
    </location>
</feature>
<feature type="compositionally biased region" description="Polar residues" evidence="4">
    <location>
        <begin position="1112"/>
        <end position="1124"/>
    </location>
</feature>
<evidence type="ECO:0000313" key="6">
    <source>
        <dbReference type="EMBL" id="CAH3140104.1"/>
    </source>
</evidence>
<dbReference type="Proteomes" id="UP001159428">
    <property type="component" value="Unassembled WGS sequence"/>
</dbReference>
<feature type="region of interest" description="Disordered" evidence="4">
    <location>
        <begin position="215"/>
        <end position="371"/>
    </location>
</feature>
<reference evidence="6 7" key="1">
    <citation type="submission" date="2022-05" db="EMBL/GenBank/DDBJ databases">
        <authorList>
            <consortium name="Genoscope - CEA"/>
            <person name="William W."/>
        </authorList>
    </citation>
    <scope>NUCLEOTIDE SEQUENCE [LARGE SCALE GENOMIC DNA]</scope>
</reference>
<feature type="compositionally biased region" description="Basic and acidic residues" evidence="4">
    <location>
        <begin position="1470"/>
        <end position="1482"/>
    </location>
</feature>
<evidence type="ECO:0000259" key="5">
    <source>
        <dbReference type="Pfam" id="PF15309"/>
    </source>
</evidence>
<keyword evidence="7" id="KW-1185">Reference proteome</keyword>
<feature type="domain" description="ALMS motif" evidence="5">
    <location>
        <begin position="1584"/>
        <end position="1720"/>
    </location>
</feature>
<feature type="compositionally biased region" description="Basic and acidic residues" evidence="4">
    <location>
        <begin position="430"/>
        <end position="446"/>
    </location>
</feature>
<feature type="region of interest" description="Disordered" evidence="4">
    <location>
        <begin position="729"/>
        <end position="772"/>
    </location>
</feature>
<dbReference type="GO" id="GO:0046599">
    <property type="term" value="P:regulation of centriole replication"/>
    <property type="evidence" value="ECO:0007669"/>
    <property type="project" value="TreeGrafter"/>
</dbReference>
<feature type="compositionally biased region" description="Low complexity" evidence="4">
    <location>
        <begin position="44"/>
        <end position="72"/>
    </location>
</feature>
<feature type="region of interest" description="Disordered" evidence="4">
    <location>
        <begin position="1539"/>
        <end position="1564"/>
    </location>
</feature>
<dbReference type="EMBL" id="CALNXJ010000033">
    <property type="protein sequence ID" value="CAH3140104.1"/>
    <property type="molecule type" value="Genomic_DNA"/>
</dbReference>
<feature type="compositionally biased region" description="Polar residues" evidence="4">
    <location>
        <begin position="447"/>
        <end position="459"/>
    </location>
</feature>
<feature type="region of interest" description="Disordered" evidence="4">
    <location>
        <begin position="1244"/>
        <end position="1273"/>
    </location>
</feature>
<feature type="compositionally biased region" description="Basic and acidic residues" evidence="4">
    <location>
        <begin position="1628"/>
        <end position="1640"/>
    </location>
</feature>
<sequence>MMEQSVPVSEVSSETANGPIPPNNSTFQNIEQQYQEQWHILENLQSELGSEGQSESRQDSVVSFNNSTTSNANKEDAESTVNQQEKEGTEEWFILGEDPVGADQENTSDNKNVGGKENISGTEQEREGETAKQLSPYAEQWFELEQLKQSVRSLSQVAGLPQSPQLNETVASGLSSGSLSVETLEEVGLEEIDAVPQEGRAGEGRLQNFNLILKKDVEDDSRDSGTSFSVNGSGVEDNGLRSQWFPLRPSAVGEDDEETNQVAYTTSAAFQPSSGEPPQNVPPAWSDDDAKQSPPERSQPDGRDGPDLKRPPWVRSTFTSTQQTVTPPVQKKPVPSGSAEATDSGSDTSVLSQPRNDNATPLEIITRSVPPAPRGAAFVSELRRRHAPQLNSDSDTESPVSKLLGPNFRAVQQVLNRLKQDRLTGGVSDEAEHSVSEQQSLREESQHSLGSTVSTTHGTEGNFGLETEIKMTKPTADAVTSLELNYSRLSEGAILPHAEKRHRDRQSEDEARRSAIDTFRKSWDTGLTSSWTNAKPSHRDASGMSPAEAFLNSIVPPAMNATEGRSSADSSTKNARILDKDVRSFLGNGNLMSHHDTDHIISQPQLSSRYSTELRPRSSVEDSLRSSRIAWGDHSVPVTDTKELPHRRDISDNVVLPSRALASRERLHEISCHSSTGGSVHTLRAAWREPTLPMGPNSREPSLGDASEEMSGVIPADNLEFPGQISSVPPDGTNASGVTASGETERAKDLNRTEENHVRRRTSDVSVSSDDTDDLLTYEPVLEGDRQYLQMQKRTKHAQQRVVAMDQRESWLPARPSEFAKRKPGQELPPPSMEALEGIQSTPADQDDSQIKALHWSLGAGTISPISYDSVAQSDSQHEGSSTPVGPALERSSVLGVGALQEQSLQEEDTTAYSEDRDAALMKQHRSHSITEVSSSDEMYRPVLYRDAAADKENHPDESAVEASPYGIYDIRKSSGPGSTNRRRKALGLQPNPARDSVSQEGTGMVYISGSSTPSSVRGGRDRFLRREETLPGRHSSHDERRPDKLHEDERFHRNEELKKPPKTKDSKMEKEGRKSKKDREMIGKRDYQDTRIEEGLVREKSKPGHPRRNRLSNTSSKESTISGDSPEDEREPSRHSYARSRQPPSQYMDTLDPNVASHSLGHGKRSSRAGKSKTRYTEDDRAILSQRSRLETSENRKDDSRIPNAKGGHSSRDKSFSRDPKTSRMDANISRLTSLITKSLEESISSSSLASTTTSSRRPSSKSKKAKLASSTSESSDVSEYFNYAFFEPRLRTSIGQKIKLRELLRSVKSHDLSPIVRRTRDSTSPESTSGLSSNDGVSAEKEPEPVVMEPLRSDAAQKPAAMYSPQQPTNGPRCTCARAPKAVTRATSSGAFRSRREGDGRKIEKRDVGVNCPTPVMTRDPSPVEDEVSRVLLEDASTQTDEVGGGRRVERKVDCEPEKLPRKSVKSKRYEQLSNVEERGVISQPSPKKLDLYYQMEQRETRHKPKERLVPSQNSPDHRVRISPDWRNRVQEPAWFYPLKGKPQPEPKATSEISSSLNKSRTRDELRADMFEASVNPSSTLQQLSLQEAFLYARPKFVKRSQDRVAQIEQAAQEKERRRMLTQTVDEEKKREEAELRRARSPPVPQKTKPRVSRNDQFSGPKPRQMTRAEMKELNKRLYKNLPEVKAKNEQQKRLAFYRTNRLRAQLYDKRVRNRLKGAGK</sequence>
<feature type="compositionally biased region" description="Low complexity" evidence="4">
    <location>
        <begin position="319"/>
        <end position="336"/>
    </location>
</feature>